<keyword evidence="2" id="KW-1185">Reference proteome</keyword>
<sequence length="691" mass="78261">MIIYNIFAVILFIPIVQYRQCITCGRQGPPGNCSNFLAISTNMEYNFPPEPTADVTNRLRQIDLRDAFHHQIKFSELGPETKMMTNQEYSLLKDLIKDKHNIAIDQLDMKYKQYGAGPVKDKQCWQMNIKHEMNIQVRDGTTLNGHIKMRMEHKLLDEEEISVKLFKKLELEFIEVRELKIGWRIATVGRCLPTLGFTAFSAYQLHQEIKNNDTVSAAITGASLAIDIIGCGFEAAAAVGLLAISPIIVKIGLIVSTALAIAQNIYSGFRQTQQIGEVIPLTLSEKYYSFKRSVIPWLDADPTLKSMADQVVANEQAVATAFHMFPEVNRFLLAAATRVDDETGLVSYHENNTMDMTKRKHKVQVSRAMPRQEQIGTDYSLFCAMDEKHVVGREELKQKMSWSSMATFGFPEIVMAIINHLTTEKRPQVDDYRCVNAFGVNRVNSSSSDTTIFLLYNGADDVVGFPDSPNVMILGNGKKKIYGGQKDDHFVMNGIHTYGYLDGGSGEDVIDFMCDAENATVIYMVTRDTLNLLDIPVGSHHFIFNLVTLPELHATMNDTSLTLLIGSTGQLDIEASEAADLKFTFNAEKITMTINQDAALLENQEKKCVILTFIEFYVFKQKYETLILIFENRKISLSSEFVKTAVDMSLMWGRMDERLENVEQEEKEESDFEEYVKGMDELEKFFTLRQT</sequence>
<name>A0A915JDJ6_ROMCU</name>
<dbReference type="SUPFAM" id="SSF51120">
    <property type="entry name" value="beta-Roll"/>
    <property type="match status" value="1"/>
</dbReference>
<protein>
    <submittedName>
        <fullName evidence="3">Uncharacterized protein</fullName>
    </submittedName>
</protein>
<evidence type="ECO:0000256" key="1">
    <source>
        <dbReference type="SAM" id="SignalP"/>
    </source>
</evidence>
<dbReference type="Proteomes" id="UP000887565">
    <property type="component" value="Unplaced"/>
</dbReference>
<proteinExistence type="predicted"/>
<organism evidence="2 3">
    <name type="scientific">Romanomermis culicivorax</name>
    <name type="common">Nematode worm</name>
    <dbReference type="NCBI Taxonomy" id="13658"/>
    <lineage>
        <taxon>Eukaryota</taxon>
        <taxon>Metazoa</taxon>
        <taxon>Ecdysozoa</taxon>
        <taxon>Nematoda</taxon>
        <taxon>Enoplea</taxon>
        <taxon>Dorylaimia</taxon>
        <taxon>Mermithida</taxon>
        <taxon>Mermithoidea</taxon>
        <taxon>Mermithidae</taxon>
        <taxon>Romanomermis</taxon>
    </lineage>
</organism>
<keyword evidence="1" id="KW-0732">Signal</keyword>
<evidence type="ECO:0000313" key="3">
    <source>
        <dbReference type="WBParaSite" id="nRc.2.0.1.t24584-RA"/>
    </source>
</evidence>
<dbReference type="WBParaSite" id="nRc.2.0.1.t24584-RA">
    <property type="protein sequence ID" value="nRc.2.0.1.t24584-RA"/>
    <property type="gene ID" value="nRc.2.0.1.g24584"/>
</dbReference>
<feature type="chain" id="PRO_5037541012" evidence="1">
    <location>
        <begin position="19"/>
        <end position="691"/>
    </location>
</feature>
<feature type="signal peptide" evidence="1">
    <location>
        <begin position="1"/>
        <end position="18"/>
    </location>
</feature>
<reference evidence="3" key="1">
    <citation type="submission" date="2022-11" db="UniProtKB">
        <authorList>
            <consortium name="WormBaseParasite"/>
        </authorList>
    </citation>
    <scope>IDENTIFICATION</scope>
</reference>
<dbReference type="InterPro" id="IPR011049">
    <property type="entry name" value="Serralysin-like_metalloprot_C"/>
</dbReference>
<evidence type="ECO:0000313" key="2">
    <source>
        <dbReference type="Proteomes" id="UP000887565"/>
    </source>
</evidence>
<dbReference type="AlphaFoldDB" id="A0A915JDJ6"/>
<accession>A0A915JDJ6</accession>